<name>A0A2T3MK58_9GAMM</name>
<accession>A0A2T3MK58</accession>
<reference evidence="1 2" key="1">
    <citation type="submission" date="2018-01" db="EMBL/GenBank/DDBJ databases">
        <title>Whole genome sequencing of Histamine producing bacteria.</title>
        <authorList>
            <person name="Butler K."/>
        </authorList>
    </citation>
    <scope>NUCLEOTIDE SEQUENCE [LARGE SCALE GENOMIC DNA]</scope>
    <source>
        <strain evidence="1 2">NCIMB 13481</strain>
    </source>
</reference>
<dbReference type="EMBL" id="PYLW01000011">
    <property type="protein sequence ID" value="PSV96561.1"/>
    <property type="molecule type" value="Genomic_DNA"/>
</dbReference>
<dbReference type="Proteomes" id="UP000241954">
    <property type="component" value="Unassembled WGS sequence"/>
</dbReference>
<dbReference type="OrthoDB" id="6835762at2"/>
<dbReference type="PANTHER" id="PTHR38785:SF1">
    <property type="entry name" value="HOMOLOG OF VIRK"/>
    <property type="match status" value="1"/>
</dbReference>
<comment type="caution">
    <text evidence="1">The sequence shown here is derived from an EMBL/GenBank/DDBJ whole genome shotgun (WGS) entry which is preliminary data.</text>
</comment>
<organism evidence="1 2">
    <name type="scientific">Photobacterium iliopiscarium</name>
    <dbReference type="NCBI Taxonomy" id="56192"/>
    <lineage>
        <taxon>Bacteria</taxon>
        <taxon>Pseudomonadati</taxon>
        <taxon>Pseudomonadota</taxon>
        <taxon>Gammaproteobacteria</taxon>
        <taxon>Vibrionales</taxon>
        <taxon>Vibrionaceae</taxon>
        <taxon>Photobacterium</taxon>
    </lineage>
</organism>
<evidence type="ECO:0000313" key="1">
    <source>
        <dbReference type="EMBL" id="PSV96561.1"/>
    </source>
</evidence>
<dbReference type="AlphaFoldDB" id="A0A2T3MK58"/>
<evidence type="ECO:0000313" key="2">
    <source>
        <dbReference type="Proteomes" id="UP000241954"/>
    </source>
</evidence>
<dbReference type="GO" id="GO:0006974">
    <property type="term" value="P:DNA damage response"/>
    <property type="evidence" value="ECO:0007669"/>
    <property type="project" value="TreeGrafter"/>
</dbReference>
<dbReference type="STRING" id="56192.UB38_02065"/>
<proteinExistence type="predicted"/>
<sequence length="355" mass="41853">MYVGLIISSGDDNNEVNSNRMNNNINDINLLPQGESINAIHEFNELHSKDSFFKTITNIADRFNYKSSGWKRKRKDIRFIIWSYIHYSRLKHLMNTFLTPNLSVILALHPHILKKPFKPYLCVNWNKKQRITSVTQHFQCMSELFSSNLPLIYRDEGYCLLEIEDRDEAKYKLILDRGQNREGALGLRLVNDKNQRIYMITMNLSQENQGSMYIGSIQGPNHDVENRNDIIKALTKGCHGLRPKALILEFAIMLARSLDIKMLCGISNKSHMYQSWRYIGRKRNVVTFDYDSHWQEYGAEVFNNDFYKIPLNVPKKDLESLNRNKRKLYTKRYQWLQETELLFDANISKIITKNR</sequence>
<dbReference type="PANTHER" id="PTHR38785">
    <property type="entry name" value="HOMOLOG OF VIRK"/>
    <property type="match status" value="1"/>
</dbReference>
<dbReference type="Pfam" id="PF04393">
    <property type="entry name" value="DUF535"/>
    <property type="match status" value="1"/>
</dbReference>
<dbReference type="InterPro" id="IPR007488">
    <property type="entry name" value="DUF535"/>
</dbReference>
<protein>
    <submittedName>
        <fullName evidence="1">DUF535 domain-containing protein</fullName>
    </submittedName>
</protein>
<gene>
    <name evidence="1" type="ORF">C9I88_11485</name>
</gene>